<feature type="compositionally biased region" description="Basic residues" evidence="8">
    <location>
        <begin position="331"/>
        <end position="346"/>
    </location>
</feature>
<protein>
    <recommendedName>
        <fullName evidence="7">Derlin</fullName>
    </recommendedName>
</protein>
<comment type="function">
    <text evidence="7">May be involved in the degradation of misfolded endoplasmic reticulum (ER) luminal proteins.</text>
</comment>
<feature type="signal peptide" evidence="9">
    <location>
        <begin position="1"/>
        <end position="27"/>
    </location>
</feature>
<evidence type="ECO:0000256" key="1">
    <source>
        <dbReference type="ARBA" id="ARBA00004477"/>
    </source>
</evidence>
<evidence type="ECO:0000313" key="10">
    <source>
        <dbReference type="EMBL" id="EJK73444.1"/>
    </source>
</evidence>
<dbReference type="AlphaFoldDB" id="K0T8K5"/>
<dbReference type="SUPFAM" id="SSF144091">
    <property type="entry name" value="Rhomboid-like"/>
    <property type="match status" value="1"/>
</dbReference>
<comment type="subcellular location">
    <subcellularLocation>
        <location evidence="1 7">Endoplasmic reticulum membrane</location>
        <topology evidence="1 7">Multi-pass membrane protein</topology>
    </subcellularLocation>
</comment>
<dbReference type="Proteomes" id="UP000266841">
    <property type="component" value="Unassembled WGS sequence"/>
</dbReference>
<keyword evidence="4 7" id="KW-0256">Endoplasmic reticulum</keyword>
<evidence type="ECO:0000256" key="7">
    <source>
        <dbReference type="RuleBase" id="RU363059"/>
    </source>
</evidence>
<dbReference type="Pfam" id="PF04511">
    <property type="entry name" value="DER1"/>
    <property type="match status" value="1"/>
</dbReference>
<dbReference type="GO" id="GO:0006950">
    <property type="term" value="P:response to stress"/>
    <property type="evidence" value="ECO:0007669"/>
    <property type="project" value="UniProtKB-ARBA"/>
</dbReference>
<evidence type="ECO:0000256" key="9">
    <source>
        <dbReference type="SAM" id="SignalP"/>
    </source>
</evidence>
<dbReference type="PROSITE" id="PS51257">
    <property type="entry name" value="PROKAR_LIPOPROTEIN"/>
    <property type="match status" value="1"/>
</dbReference>
<feature type="transmembrane region" description="Helical" evidence="7">
    <location>
        <begin position="237"/>
        <end position="256"/>
    </location>
</feature>
<keyword evidence="11" id="KW-1185">Reference proteome</keyword>
<organism evidence="10 11">
    <name type="scientific">Thalassiosira oceanica</name>
    <name type="common">Marine diatom</name>
    <dbReference type="NCBI Taxonomy" id="159749"/>
    <lineage>
        <taxon>Eukaryota</taxon>
        <taxon>Sar</taxon>
        <taxon>Stramenopiles</taxon>
        <taxon>Ochrophyta</taxon>
        <taxon>Bacillariophyta</taxon>
        <taxon>Coscinodiscophyceae</taxon>
        <taxon>Thalassiosirophycidae</taxon>
        <taxon>Thalassiosirales</taxon>
        <taxon>Thalassiosiraceae</taxon>
        <taxon>Thalassiosira</taxon>
    </lineage>
</organism>
<accession>K0T8K5</accession>
<evidence type="ECO:0000256" key="3">
    <source>
        <dbReference type="ARBA" id="ARBA00022692"/>
    </source>
</evidence>
<keyword evidence="9" id="KW-0732">Signal</keyword>
<dbReference type="GO" id="GO:0005789">
    <property type="term" value="C:endoplasmic reticulum membrane"/>
    <property type="evidence" value="ECO:0007669"/>
    <property type="project" value="UniProtKB-SubCell"/>
</dbReference>
<keyword evidence="6 7" id="KW-0472">Membrane</keyword>
<dbReference type="EMBL" id="AGNL01004496">
    <property type="protein sequence ID" value="EJK73444.1"/>
    <property type="molecule type" value="Genomic_DNA"/>
</dbReference>
<dbReference type="InterPro" id="IPR035952">
    <property type="entry name" value="Rhomboid-like_sf"/>
</dbReference>
<keyword evidence="3 7" id="KW-0812">Transmembrane</keyword>
<evidence type="ECO:0000256" key="2">
    <source>
        <dbReference type="ARBA" id="ARBA00008917"/>
    </source>
</evidence>
<feature type="transmembrane region" description="Helical" evidence="7">
    <location>
        <begin position="114"/>
        <end position="132"/>
    </location>
</feature>
<evidence type="ECO:0000256" key="8">
    <source>
        <dbReference type="SAM" id="MobiDB-lite"/>
    </source>
</evidence>
<feature type="region of interest" description="Disordered" evidence="8">
    <location>
        <begin position="323"/>
        <end position="346"/>
    </location>
</feature>
<dbReference type="eggNOG" id="KOG0858">
    <property type="taxonomic scope" value="Eukaryota"/>
</dbReference>
<feature type="transmembrane region" description="Helical" evidence="7">
    <location>
        <begin position="153"/>
        <end position="173"/>
    </location>
</feature>
<feature type="transmembrane region" description="Helical" evidence="7">
    <location>
        <begin position="193"/>
        <end position="216"/>
    </location>
</feature>
<evidence type="ECO:0000256" key="6">
    <source>
        <dbReference type="ARBA" id="ARBA00023136"/>
    </source>
</evidence>
<keyword evidence="5 7" id="KW-1133">Transmembrane helix</keyword>
<sequence length="346" mass="37540">MTMRLPPGSICLGVLAVLISCTLECHARQSQGGVTFAPRSAVSAANVGSTMNTILDLRGGAKKRGGRTASLHSSKDKGTTVTGKQKVKGSNKQDVKKSAVSDQLAKYKAMLPLTRVYITMVGIVTLLGLVLGEEISQGLLALDPIRVMYGFELWRPITAACFLGSPSIGWLMNAYYLFTYGSSLERGVGTAQHFLFLMIQICLLSIFSAFFGLPFFAQSVITSMLHVLSRSMPTQPVKWLVFTVPYWTLPYGLMASDALQAGSSGGSPAAAALPHILGILSGHIYFFHKSIWPRSEGAEDWLNAPAFLSRRFDVDPNVETSKSKESINKALKSRKKGKRKGRKLGM</sequence>
<gene>
    <name evidence="10" type="ORF">THAOC_04933</name>
</gene>
<comment type="caution">
    <text evidence="10">The sequence shown here is derived from an EMBL/GenBank/DDBJ whole genome shotgun (WGS) entry which is preliminary data.</text>
</comment>
<evidence type="ECO:0000313" key="11">
    <source>
        <dbReference type="Proteomes" id="UP000266841"/>
    </source>
</evidence>
<name>K0T8K5_THAOC</name>
<evidence type="ECO:0000256" key="4">
    <source>
        <dbReference type="ARBA" id="ARBA00022824"/>
    </source>
</evidence>
<evidence type="ECO:0000256" key="5">
    <source>
        <dbReference type="ARBA" id="ARBA00022989"/>
    </source>
</evidence>
<feature type="transmembrane region" description="Helical" evidence="7">
    <location>
        <begin position="268"/>
        <end position="287"/>
    </location>
</feature>
<comment type="similarity">
    <text evidence="2 7">Belongs to the derlin family.</text>
</comment>
<proteinExistence type="inferred from homology"/>
<dbReference type="InterPro" id="IPR007599">
    <property type="entry name" value="DER1"/>
</dbReference>
<dbReference type="OrthoDB" id="19102at2759"/>
<feature type="region of interest" description="Disordered" evidence="8">
    <location>
        <begin position="60"/>
        <end position="88"/>
    </location>
</feature>
<feature type="chain" id="PRO_5003840783" description="Derlin" evidence="9">
    <location>
        <begin position="28"/>
        <end position="346"/>
    </location>
</feature>
<dbReference type="OMA" id="YYLFEYG"/>
<dbReference type="Gene3D" id="1.20.1540.10">
    <property type="entry name" value="Rhomboid-like"/>
    <property type="match status" value="1"/>
</dbReference>
<dbReference type="PANTHER" id="PTHR11009">
    <property type="entry name" value="DER1-LIKE PROTEIN, DERLIN"/>
    <property type="match status" value="1"/>
</dbReference>
<reference evidence="10 11" key="1">
    <citation type="journal article" date="2012" name="Genome Biol.">
        <title>Genome and low-iron response of an oceanic diatom adapted to chronic iron limitation.</title>
        <authorList>
            <person name="Lommer M."/>
            <person name="Specht M."/>
            <person name="Roy A.S."/>
            <person name="Kraemer L."/>
            <person name="Andreson R."/>
            <person name="Gutowska M.A."/>
            <person name="Wolf J."/>
            <person name="Bergner S.V."/>
            <person name="Schilhabel M.B."/>
            <person name="Klostermeier U.C."/>
            <person name="Beiko R.G."/>
            <person name="Rosenstiel P."/>
            <person name="Hippler M."/>
            <person name="Laroche J."/>
        </authorList>
    </citation>
    <scope>NUCLEOTIDE SEQUENCE [LARGE SCALE GENOMIC DNA]</scope>
    <source>
        <strain evidence="10 11">CCMP1005</strain>
    </source>
</reference>